<evidence type="ECO:0000313" key="3">
    <source>
        <dbReference type="Proteomes" id="UP000076727"/>
    </source>
</evidence>
<sequence length="282" mass="29815">MKDSNSGWAGDKQGKQVIDKASGQAINKASRQVINKDSSNKQGKQAIDKASRRAINKEGKRAIKISRQAINKASAQAMNKAGARAMSKAGAQDGRKPKGAQWGTICATGERNPLARHLSPTAPHSCPAPALFLSPPASLAPPNGLPDNPNTAHRPVVKCRARDLACGMCNRVRIMALRTSEDRASRACDRLQRHAKYVAGARGGMIRPGGREAAANRAPGSESEDQPHVHGPCQQHPIGRKPTTAHAPRAGTMGTWPTAVWPPTTSATSTGPLTPRVTTTAH</sequence>
<gene>
    <name evidence="2" type="ORF">DAEQUDRAFT_737333</name>
</gene>
<reference evidence="2 3" key="1">
    <citation type="journal article" date="2016" name="Mol. Biol. Evol.">
        <title>Comparative Genomics of Early-Diverging Mushroom-Forming Fungi Provides Insights into the Origins of Lignocellulose Decay Capabilities.</title>
        <authorList>
            <person name="Nagy L.G."/>
            <person name="Riley R."/>
            <person name="Tritt A."/>
            <person name="Adam C."/>
            <person name="Daum C."/>
            <person name="Floudas D."/>
            <person name="Sun H."/>
            <person name="Yadav J.S."/>
            <person name="Pangilinan J."/>
            <person name="Larsson K.H."/>
            <person name="Matsuura K."/>
            <person name="Barry K."/>
            <person name="Labutti K."/>
            <person name="Kuo R."/>
            <person name="Ohm R.A."/>
            <person name="Bhattacharya S.S."/>
            <person name="Shirouzu T."/>
            <person name="Yoshinaga Y."/>
            <person name="Martin F.M."/>
            <person name="Grigoriev I.V."/>
            <person name="Hibbett D.S."/>
        </authorList>
    </citation>
    <scope>NUCLEOTIDE SEQUENCE [LARGE SCALE GENOMIC DNA]</scope>
    <source>
        <strain evidence="2 3">L-15889</strain>
    </source>
</reference>
<feature type="compositionally biased region" description="Polar residues" evidence="1">
    <location>
        <begin position="263"/>
        <end position="282"/>
    </location>
</feature>
<organism evidence="2 3">
    <name type="scientific">Daedalea quercina L-15889</name>
    <dbReference type="NCBI Taxonomy" id="1314783"/>
    <lineage>
        <taxon>Eukaryota</taxon>
        <taxon>Fungi</taxon>
        <taxon>Dikarya</taxon>
        <taxon>Basidiomycota</taxon>
        <taxon>Agaricomycotina</taxon>
        <taxon>Agaricomycetes</taxon>
        <taxon>Polyporales</taxon>
        <taxon>Fomitopsis</taxon>
    </lineage>
</organism>
<dbReference type="Proteomes" id="UP000076727">
    <property type="component" value="Unassembled WGS sequence"/>
</dbReference>
<feature type="compositionally biased region" description="Polar residues" evidence="1">
    <location>
        <begin position="24"/>
        <end position="43"/>
    </location>
</feature>
<feature type="compositionally biased region" description="Basic and acidic residues" evidence="1">
    <location>
        <begin position="46"/>
        <end position="55"/>
    </location>
</feature>
<feature type="region of interest" description="Disordered" evidence="1">
    <location>
        <begin position="1"/>
        <end position="55"/>
    </location>
</feature>
<evidence type="ECO:0000313" key="2">
    <source>
        <dbReference type="EMBL" id="KZT70691.1"/>
    </source>
</evidence>
<keyword evidence="3" id="KW-1185">Reference proteome</keyword>
<proteinExistence type="predicted"/>
<name>A0A165RFR3_9APHY</name>
<accession>A0A165RFR3</accession>
<feature type="region of interest" description="Disordered" evidence="1">
    <location>
        <begin position="203"/>
        <end position="282"/>
    </location>
</feature>
<evidence type="ECO:0000256" key="1">
    <source>
        <dbReference type="SAM" id="MobiDB-lite"/>
    </source>
</evidence>
<dbReference type="EMBL" id="KV429050">
    <property type="protein sequence ID" value="KZT70691.1"/>
    <property type="molecule type" value="Genomic_DNA"/>
</dbReference>
<dbReference type="AlphaFoldDB" id="A0A165RFR3"/>
<protein>
    <submittedName>
        <fullName evidence="2">Uncharacterized protein</fullName>
    </submittedName>
</protein>